<feature type="region of interest" description="Disordered" evidence="1">
    <location>
        <begin position="1"/>
        <end position="52"/>
    </location>
</feature>
<dbReference type="Gene3D" id="2.60.120.650">
    <property type="entry name" value="Cupin"/>
    <property type="match status" value="1"/>
</dbReference>
<gene>
    <name evidence="2" type="ORF">Rhopal_007732-T1</name>
</gene>
<evidence type="ECO:0000313" key="2">
    <source>
        <dbReference type="EMBL" id="GJN94649.1"/>
    </source>
</evidence>
<sequence length="343" mass="37176">MGPPARFAHLCTSTQPAAPSTLSAHTTPESEEESTPHMRSRADNPNAAKQRRFRARQTVEKATKAAALKSAQARVQELEAQIERNWLQLGARAQFDADAVTGTGWGYLPGFKIAYKAKTSLSTHDPLQLIAALGLHSVFQRFRGIVVTRPEQERARFLPGGDLSPIQNRTISPGTATAFRTNLGPHTLVPATKMVSMPSALTKRLFFSLSPLGNSAAPPPSAQARSTLLDALDNPFGGRTSSPYINDLPAKSATVPSASFPVFHPDPTLHCTIDLMTTPVFFAATGPSVFALHTEEVGFASVNTLLAGQTKTWAVFSPRDTIRLEEHYRGEYTPLSGSEHMRH</sequence>
<reference evidence="2 3" key="1">
    <citation type="submission" date="2021-12" db="EMBL/GenBank/DDBJ databases">
        <title>High titer production of polyol ester of fatty acids by Rhodotorula paludigena BS15 towards product separation-free biomass refinery.</title>
        <authorList>
            <person name="Mano J."/>
            <person name="Ono H."/>
            <person name="Tanaka T."/>
            <person name="Naito K."/>
            <person name="Sushida H."/>
            <person name="Ike M."/>
            <person name="Tokuyasu K."/>
            <person name="Kitaoka M."/>
        </authorList>
    </citation>
    <scope>NUCLEOTIDE SEQUENCE [LARGE SCALE GENOMIC DNA]</scope>
    <source>
        <strain evidence="2 3">BS15</strain>
    </source>
</reference>
<dbReference type="Proteomes" id="UP001342314">
    <property type="component" value="Unassembled WGS sequence"/>
</dbReference>
<feature type="compositionally biased region" description="Polar residues" evidence="1">
    <location>
        <begin position="11"/>
        <end position="25"/>
    </location>
</feature>
<accession>A0AAV5GXG3</accession>
<evidence type="ECO:0000256" key="1">
    <source>
        <dbReference type="SAM" id="MobiDB-lite"/>
    </source>
</evidence>
<protein>
    <recommendedName>
        <fullName evidence="4">BZIP domain-containing protein</fullName>
    </recommendedName>
</protein>
<evidence type="ECO:0008006" key="4">
    <source>
        <dbReference type="Google" id="ProtNLM"/>
    </source>
</evidence>
<proteinExistence type="predicted"/>
<keyword evidence="3" id="KW-1185">Reference proteome</keyword>
<dbReference type="CDD" id="cd14688">
    <property type="entry name" value="bZIP_YAP"/>
    <property type="match status" value="1"/>
</dbReference>
<comment type="caution">
    <text evidence="2">The sequence shown here is derived from an EMBL/GenBank/DDBJ whole genome shotgun (WGS) entry which is preliminary data.</text>
</comment>
<name>A0AAV5GXG3_9BASI</name>
<evidence type="ECO:0000313" key="3">
    <source>
        <dbReference type="Proteomes" id="UP001342314"/>
    </source>
</evidence>
<dbReference type="EMBL" id="BQKY01000018">
    <property type="protein sequence ID" value="GJN94649.1"/>
    <property type="molecule type" value="Genomic_DNA"/>
</dbReference>
<organism evidence="2 3">
    <name type="scientific">Rhodotorula paludigena</name>
    <dbReference type="NCBI Taxonomy" id="86838"/>
    <lineage>
        <taxon>Eukaryota</taxon>
        <taxon>Fungi</taxon>
        <taxon>Dikarya</taxon>
        <taxon>Basidiomycota</taxon>
        <taxon>Pucciniomycotina</taxon>
        <taxon>Microbotryomycetes</taxon>
        <taxon>Sporidiobolales</taxon>
        <taxon>Sporidiobolaceae</taxon>
        <taxon>Rhodotorula</taxon>
    </lineage>
</organism>
<dbReference type="AlphaFoldDB" id="A0AAV5GXG3"/>